<dbReference type="AlphaFoldDB" id="A0A1W1H8W4"/>
<evidence type="ECO:0000256" key="4">
    <source>
        <dbReference type="PIRNR" id="PIRNR036492"/>
    </source>
</evidence>
<dbReference type="InterPro" id="IPR015590">
    <property type="entry name" value="Aldehyde_DH_dom"/>
</dbReference>
<comment type="similarity">
    <text evidence="1 4">Belongs to the aldehyde dehydrogenase family.</text>
</comment>
<dbReference type="SUPFAM" id="SSF53720">
    <property type="entry name" value="ALDH-like"/>
    <property type="match status" value="1"/>
</dbReference>
<dbReference type="PANTHER" id="PTHR43570">
    <property type="entry name" value="ALDEHYDE DEHYDROGENASE"/>
    <property type="match status" value="1"/>
</dbReference>
<dbReference type="Gene3D" id="3.40.605.10">
    <property type="entry name" value="Aldehyde Dehydrogenase, Chain A, domain 1"/>
    <property type="match status" value="1"/>
</dbReference>
<gene>
    <name evidence="7" type="primary">calB</name>
    <name evidence="7" type="ORF">MTBBW1_1610036</name>
</gene>
<name>A0A1W1H8W4_9BACT</name>
<dbReference type="GO" id="GO:0004029">
    <property type="term" value="F:aldehyde dehydrogenase (NAD+) activity"/>
    <property type="evidence" value="ECO:0007669"/>
    <property type="project" value="TreeGrafter"/>
</dbReference>
<keyword evidence="8" id="KW-1185">Reference proteome</keyword>
<protein>
    <recommendedName>
        <fullName evidence="4">Aldehyde dehydrogenase</fullName>
    </recommendedName>
</protein>
<evidence type="ECO:0000256" key="2">
    <source>
        <dbReference type="ARBA" id="ARBA00023002"/>
    </source>
</evidence>
<sequence>MIIPIRKATDCSSSQISGNTEIMEIVDSSPLDKMFNAQKAAFMANPMPSAKERISHLKTLENGLMKYRKKLTNALDDDFGCRSEDESLLAEIIPAVENIRYIRKHVKKWMKPSPRKVGMLFQPAKAMVIYQPLGVVGIITPWNYPLYLSVGPLAGILGAGNRSMIRMSKNTPATADVLKNMFQEFFDEDHVTVMTGDEGSGSAFSGKPWDHLVFTGSTEVGRLIMRAASSNLTPVTLELGGKTPAIINDKFPMKEAVLPIAFGKIFNMGQTCVAPDHVLCPRLRINEFVEHFKKSVKKMFPTMLNNPQYTSIINSQEYERLQEMVADARSKGAEIISVNPAGENFENTRKMPVTLILNTTDEMKVMQEEIFGPLLPILPCDSLHEAVNFVNNRPRPLALYYFDYNQENIDYVLTHTHSGGVLINDTLAHVPQDDLPFGGIGESGMGQYHGHEGFLAFSKAKGVMMKSRINSGKLVYPPYGNIVHRLAYKLFLK</sequence>
<evidence type="ECO:0000259" key="6">
    <source>
        <dbReference type="Pfam" id="PF00171"/>
    </source>
</evidence>
<dbReference type="Proteomes" id="UP000191931">
    <property type="component" value="Unassembled WGS sequence"/>
</dbReference>
<dbReference type="InterPro" id="IPR016163">
    <property type="entry name" value="Ald_DH_C"/>
</dbReference>
<organism evidence="7 8">
    <name type="scientific">Desulfamplus magnetovallimortis</name>
    <dbReference type="NCBI Taxonomy" id="1246637"/>
    <lineage>
        <taxon>Bacteria</taxon>
        <taxon>Pseudomonadati</taxon>
        <taxon>Thermodesulfobacteriota</taxon>
        <taxon>Desulfobacteria</taxon>
        <taxon>Desulfobacterales</taxon>
        <taxon>Desulfobacteraceae</taxon>
        <taxon>Desulfamplus</taxon>
    </lineage>
</organism>
<keyword evidence="2 4" id="KW-0560">Oxidoreductase</keyword>
<dbReference type="InterPro" id="IPR012394">
    <property type="entry name" value="Aldehyde_DH_NAD(P)"/>
</dbReference>
<dbReference type="EMBL" id="FWEV01000070">
    <property type="protein sequence ID" value="SLM28874.1"/>
    <property type="molecule type" value="Genomic_DNA"/>
</dbReference>
<reference evidence="7 8" key="1">
    <citation type="submission" date="2017-03" db="EMBL/GenBank/DDBJ databases">
        <authorList>
            <person name="Afonso C.L."/>
            <person name="Miller P.J."/>
            <person name="Scott M.A."/>
            <person name="Spackman E."/>
            <person name="Goraichik I."/>
            <person name="Dimitrov K.M."/>
            <person name="Suarez D.L."/>
            <person name="Swayne D.E."/>
        </authorList>
    </citation>
    <scope>NUCLEOTIDE SEQUENCE [LARGE SCALE GENOMIC DNA]</scope>
    <source>
        <strain evidence="7">PRJEB14757</strain>
    </source>
</reference>
<feature type="active site" evidence="5">
    <location>
        <position position="272"/>
    </location>
</feature>
<dbReference type="InterPro" id="IPR016161">
    <property type="entry name" value="Ald_DH/histidinol_DH"/>
</dbReference>
<feature type="domain" description="Aldehyde dehydrogenase" evidence="6">
    <location>
        <begin position="28"/>
        <end position="462"/>
    </location>
</feature>
<evidence type="ECO:0000256" key="5">
    <source>
        <dbReference type="PIRSR" id="PIRSR036492-1"/>
    </source>
</evidence>
<proteinExistence type="inferred from homology"/>
<dbReference type="Gene3D" id="3.40.309.10">
    <property type="entry name" value="Aldehyde Dehydrogenase, Chain A, domain 2"/>
    <property type="match status" value="1"/>
</dbReference>
<evidence type="ECO:0000313" key="7">
    <source>
        <dbReference type="EMBL" id="SLM28874.1"/>
    </source>
</evidence>
<dbReference type="RefSeq" id="WP_080805364.1">
    <property type="nucleotide sequence ID" value="NZ_LT828550.1"/>
</dbReference>
<dbReference type="PANTHER" id="PTHR43570:SF20">
    <property type="entry name" value="ALDEHYDE DEHYDROGENASE ALDX-RELATED"/>
    <property type="match status" value="1"/>
</dbReference>
<keyword evidence="3" id="KW-0520">NAD</keyword>
<dbReference type="InterPro" id="IPR016162">
    <property type="entry name" value="Ald_DH_N"/>
</dbReference>
<evidence type="ECO:0000256" key="1">
    <source>
        <dbReference type="ARBA" id="ARBA00009986"/>
    </source>
</evidence>
<dbReference type="PIRSF" id="PIRSF036492">
    <property type="entry name" value="ALDH"/>
    <property type="match status" value="1"/>
</dbReference>
<dbReference type="STRING" id="1246637.MTBBW1_1610036"/>
<dbReference type="GO" id="GO:0006081">
    <property type="term" value="P:aldehyde metabolic process"/>
    <property type="evidence" value="ECO:0007669"/>
    <property type="project" value="InterPro"/>
</dbReference>
<feature type="active site" evidence="5">
    <location>
        <position position="238"/>
    </location>
</feature>
<evidence type="ECO:0000313" key="8">
    <source>
        <dbReference type="Proteomes" id="UP000191931"/>
    </source>
</evidence>
<dbReference type="CDD" id="cd07133">
    <property type="entry name" value="ALDH_CALDH_CalB"/>
    <property type="match status" value="1"/>
</dbReference>
<dbReference type="Pfam" id="PF00171">
    <property type="entry name" value="Aldedh"/>
    <property type="match status" value="1"/>
</dbReference>
<evidence type="ECO:0000256" key="3">
    <source>
        <dbReference type="ARBA" id="ARBA00023027"/>
    </source>
</evidence>
<accession>A0A1W1H8W4</accession>
<dbReference type="GO" id="GO:0005737">
    <property type="term" value="C:cytoplasm"/>
    <property type="evidence" value="ECO:0007669"/>
    <property type="project" value="TreeGrafter"/>
</dbReference>